<keyword evidence="6" id="KW-1185">Reference proteome</keyword>
<dbReference type="Proteomes" id="UP000014113">
    <property type="component" value="Unassembled WGS sequence"/>
</dbReference>
<evidence type="ECO:0000259" key="4">
    <source>
        <dbReference type="PROSITE" id="PS51118"/>
    </source>
</evidence>
<evidence type="ECO:0000256" key="2">
    <source>
        <dbReference type="ARBA" id="ARBA00023125"/>
    </source>
</evidence>
<keyword evidence="1" id="KW-0805">Transcription regulation</keyword>
<dbReference type="Gene3D" id="1.10.10.10">
    <property type="entry name" value="Winged helix-like DNA-binding domain superfamily/Winged helix DNA-binding domain"/>
    <property type="match status" value="1"/>
</dbReference>
<dbReference type="EMBL" id="ASWJ01000010">
    <property type="protein sequence ID" value="EOW80112.1"/>
    <property type="molecule type" value="Genomic_DNA"/>
</dbReference>
<evidence type="ECO:0000313" key="5">
    <source>
        <dbReference type="EMBL" id="EOW80112.1"/>
    </source>
</evidence>
<dbReference type="InterPro" id="IPR002577">
    <property type="entry name" value="HTH_HxlR"/>
</dbReference>
<gene>
    <name evidence="5" type="ORF">I568_02191</name>
</gene>
<reference evidence="5 6" key="1">
    <citation type="submission" date="2013-03" db="EMBL/GenBank/DDBJ databases">
        <title>The Genome Sequence of Enterococcus columbae ATCC_51263 (PacBio/Illumina hybrid assembly).</title>
        <authorList>
            <consortium name="The Broad Institute Genomics Platform"/>
            <consortium name="The Broad Institute Genome Sequencing Center for Infectious Disease"/>
            <person name="Earl A."/>
            <person name="Russ C."/>
            <person name="Gilmore M."/>
            <person name="Surin D."/>
            <person name="Walker B."/>
            <person name="Young S."/>
            <person name="Zeng Q."/>
            <person name="Gargeya S."/>
            <person name="Fitzgerald M."/>
            <person name="Haas B."/>
            <person name="Abouelleil A."/>
            <person name="Allen A.W."/>
            <person name="Alvarado L."/>
            <person name="Arachchi H.M."/>
            <person name="Berlin A.M."/>
            <person name="Chapman S.B."/>
            <person name="Gainer-Dewar J."/>
            <person name="Goldberg J."/>
            <person name="Griggs A."/>
            <person name="Gujja S."/>
            <person name="Hansen M."/>
            <person name="Howarth C."/>
            <person name="Imamovic A."/>
            <person name="Ireland A."/>
            <person name="Larimer J."/>
            <person name="McCowan C."/>
            <person name="Murphy C."/>
            <person name="Pearson M."/>
            <person name="Poon T.W."/>
            <person name="Priest M."/>
            <person name="Roberts A."/>
            <person name="Saif S."/>
            <person name="Shea T."/>
            <person name="Sisk P."/>
            <person name="Sykes S."/>
            <person name="Wortman J."/>
            <person name="Nusbaum C."/>
            <person name="Birren B."/>
        </authorList>
    </citation>
    <scope>NUCLEOTIDE SEQUENCE [LARGE SCALE GENOMIC DNA]</scope>
    <source>
        <strain evidence="5 6">ATCC 51263</strain>
    </source>
</reference>
<dbReference type="GO" id="GO:0003677">
    <property type="term" value="F:DNA binding"/>
    <property type="evidence" value="ECO:0007669"/>
    <property type="project" value="UniProtKB-KW"/>
</dbReference>
<sequence>MKELTIADTENFEIQSCRIEDGLEVLSGKWKLKILMQIFKNPTIRFSVLQKAIPGITQKMLTKNLRELEAEELIERRVYPTIPPKVEYALTEHGKELAPILDQLHYFGLKHRSYLEQKVNQKNG</sequence>
<dbReference type="PANTHER" id="PTHR33204">
    <property type="entry name" value="TRANSCRIPTIONAL REGULATOR, MARR FAMILY"/>
    <property type="match status" value="1"/>
</dbReference>
<keyword evidence="3" id="KW-0804">Transcription</keyword>
<protein>
    <recommendedName>
        <fullName evidence="4">HTH hxlR-type domain-containing protein</fullName>
    </recommendedName>
</protein>
<dbReference type="eggNOG" id="COG1733">
    <property type="taxonomic scope" value="Bacteria"/>
</dbReference>
<dbReference type="InterPro" id="IPR036388">
    <property type="entry name" value="WH-like_DNA-bd_sf"/>
</dbReference>
<dbReference type="Pfam" id="PF01638">
    <property type="entry name" value="HxlR"/>
    <property type="match status" value="1"/>
</dbReference>
<proteinExistence type="predicted"/>
<keyword evidence="2" id="KW-0238">DNA-binding</keyword>
<evidence type="ECO:0000256" key="1">
    <source>
        <dbReference type="ARBA" id="ARBA00023015"/>
    </source>
</evidence>
<comment type="caution">
    <text evidence="5">The sequence shown here is derived from an EMBL/GenBank/DDBJ whole genome shotgun (WGS) entry which is preliminary data.</text>
</comment>
<feature type="domain" description="HTH hxlR-type" evidence="4">
    <location>
        <begin position="17"/>
        <end position="116"/>
    </location>
</feature>
<dbReference type="PROSITE" id="PS51118">
    <property type="entry name" value="HTH_HXLR"/>
    <property type="match status" value="1"/>
</dbReference>
<name>S0KF72_9ENTE</name>
<dbReference type="PATRIC" id="fig|1121865.3.peg.1827"/>
<dbReference type="STRING" id="1121865.OMW_01885"/>
<accession>S0KF72</accession>
<dbReference type="AlphaFoldDB" id="S0KF72"/>
<evidence type="ECO:0000313" key="6">
    <source>
        <dbReference type="Proteomes" id="UP000014113"/>
    </source>
</evidence>
<evidence type="ECO:0000256" key="3">
    <source>
        <dbReference type="ARBA" id="ARBA00023163"/>
    </source>
</evidence>
<dbReference type="RefSeq" id="WP_016183992.1">
    <property type="nucleotide sequence ID" value="NZ_JXKI01000018.1"/>
</dbReference>
<dbReference type="SUPFAM" id="SSF46785">
    <property type="entry name" value="Winged helix' DNA-binding domain"/>
    <property type="match status" value="1"/>
</dbReference>
<dbReference type="InterPro" id="IPR036390">
    <property type="entry name" value="WH_DNA-bd_sf"/>
</dbReference>
<organism evidence="5 6">
    <name type="scientific">Enterococcus columbae DSM 7374 = ATCC 51263</name>
    <dbReference type="NCBI Taxonomy" id="1121865"/>
    <lineage>
        <taxon>Bacteria</taxon>
        <taxon>Bacillati</taxon>
        <taxon>Bacillota</taxon>
        <taxon>Bacilli</taxon>
        <taxon>Lactobacillales</taxon>
        <taxon>Enterococcaceae</taxon>
        <taxon>Enterococcus</taxon>
    </lineage>
</organism>
<dbReference type="OrthoDB" id="9791143at2"/>